<name>A0A7R9VRJ7_9CHLO</name>
<evidence type="ECO:0000259" key="11">
    <source>
        <dbReference type="PROSITE" id="PS50067"/>
    </source>
</evidence>
<feature type="region of interest" description="Disordered" evidence="10">
    <location>
        <begin position="486"/>
        <end position="567"/>
    </location>
</feature>
<dbReference type="InterPro" id="IPR019821">
    <property type="entry name" value="Kinesin_motor_CS"/>
</dbReference>
<gene>
    <name evidence="12" type="ORF">CEUR00632_LOCUS16326</name>
</gene>
<feature type="compositionally biased region" description="Acidic residues" evidence="10">
    <location>
        <begin position="489"/>
        <end position="499"/>
    </location>
</feature>
<feature type="region of interest" description="Disordered" evidence="10">
    <location>
        <begin position="1"/>
        <end position="60"/>
    </location>
</feature>
<feature type="domain" description="Kinesin motor" evidence="11">
    <location>
        <begin position="81"/>
        <end position="438"/>
    </location>
</feature>
<evidence type="ECO:0000256" key="3">
    <source>
        <dbReference type="ARBA" id="ARBA00022741"/>
    </source>
</evidence>
<dbReference type="PANTHER" id="PTHR47969:SF15">
    <property type="entry name" value="CHROMOSOME-ASSOCIATED KINESIN KIF4A-RELATED"/>
    <property type="match status" value="1"/>
</dbReference>
<dbReference type="GO" id="GO:0005737">
    <property type="term" value="C:cytoplasm"/>
    <property type="evidence" value="ECO:0007669"/>
    <property type="project" value="UniProtKB-SubCell"/>
</dbReference>
<keyword evidence="6 7" id="KW-0505">Motor protein</keyword>
<keyword evidence="3 7" id="KW-0547">Nucleotide-binding</keyword>
<dbReference type="SUPFAM" id="SSF52540">
    <property type="entry name" value="P-loop containing nucleoside triphosphate hydrolases"/>
    <property type="match status" value="1"/>
</dbReference>
<dbReference type="GO" id="GO:0005524">
    <property type="term" value="F:ATP binding"/>
    <property type="evidence" value="ECO:0007669"/>
    <property type="project" value="UniProtKB-UniRule"/>
</dbReference>
<feature type="binding site" evidence="7">
    <location>
        <begin position="181"/>
        <end position="188"/>
    </location>
    <ligand>
        <name>ATP</name>
        <dbReference type="ChEBI" id="CHEBI:30616"/>
    </ligand>
</feature>
<keyword evidence="4 7" id="KW-0067">ATP-binding</keyword>
<keyword evidence="8" id="KW-0493">Microtubule</keyword>
<feature type="coiled-coil region" evidence="9">
    <location>
        <begin position="446"/>
        <end position="480"/>
    </location>
</feature>
<protein>
    <recommendedName>
        <fullName evidence="8">Kinesin-like protein</fullName>
    </recommendedName>
</protein>
<dbReference type="PRINTS" id="PR00380">
    <property type="entry name" value="KINESINHEAVY"/>
</dbReference>
<evidence type="ECO:0000256" key="7">
    <source>
        <dbReference type="PROSITE-ProRule" id="PRU00283"/>
    </source>
</evidence>
<dbReference type="GO" id="GO:0007052">
    <property type="term" value="P:mitotic spindle organization"/>
    <property type="evidence" value="ECO:0007669"/>
    <property type="project" value="TreeGrafter"/>
</dbReference>
<dbReference type="SMART" id="SM00129">
    <property type="entry name" value="KISc"/>
    <property type="match status" value="1"/>
</dbReference>
<dbReference type="GO" id="GO:0051231">
    <property type="term" value="P:spindle elongation"/>
    <property type="evidence" value="ECO:0007669"/>
    <property type="project" value="TreeGrafter"/>
</dbReference>
<dbReference type="GO" id="GO:0005875">
    <property type="term" value="C:microtubule associated complex"/>
    <property type="evidence" value="ECO:0007669"/>
    <property type="project" value="TreeGrafter"/>
</dbReference>
<proteinExistence type="inferred from homology"/>
<keyword evidence="2" id="KW-0963">Cytoplasm</keyword>
<dbReference type="AlphaFoldDB" id="A0A7R9VRJ7"/>
<evidence type="ECO:0000256" key="8">
    <source>
        <dbReference type="RuleBase" id="RU000394"/>
    </source>
</evidence>
<feature type="compositionally biased region" description="Polar residues" evidence="10">
    <location>
        <begin position="531"/>
        <end position="543"/>
    </location>
</feature>
<evidence type="ECO:0000256" key="1">
    <source>
        <dbReference type="ARBA" id="ARBA00004496"/>
    </source>
</evidence>
<keyword evidence="5 9" id="KW-0175">Coiled coil</keyword>
<dbReference type="EMBL" id="HBEC01035134">
    <property type="protein sequence ID" value="CAD8301959.1"/>
    <property type="molecule type" value="Transcribed_RNA"/>
</dbReference>
<evidence type="ECO:0000313" key="12">
    <source>
        <dbReference type="EMBL" id="CAD8301959.1"/>
    </source>
</evidence>
<comment type="subcellular location">
    <subcellularLocation>
        <location evidence="1">Cytoplasm</location>
    </subcellularLocation>
</comment>
<dbReference type="InterPro" id="IPR001752">
    <property type="entry name" value="Kinesin_motor_dom"/>
</dbReference>
<accession>A0A7R9VRJ7</accession>
<organism evidence="12">
    <name type="scientific">Chlamydomonas euryale</name>
    <dbReference type="NCBI Taxonomy" id="1486919"/>
    <lineage>
        <taxon>Eukaryota</taxon>
        <taxon>Viridiplantae</taxon>
        <taxon>Chlorophyta</taxon>
        <taxon>core chlorophytes</taxon>
        <taxon>Chlorophyceae</taxon>
        <taxon>CS clade</taxon>
        <taxon>Chlamydomonadales</taxon>
        <taxon>Chlamydomonadaceae</taxon>
        <taxon>Chlamydomonas</taxon>
    </lineage>
</organism>
<evidence type="ECO:0000256" key="2">
    <source>
        <dbReference type="ARBA" id="ARBA00022490"/>
    </source>
</evidence>
<dbReference type="Gene3D" id="3.40.850.10">
    <property type="entry name" value="Kinesin motor domain"/>
    <property type="match status" value="1"/>
</dbReference>
<dbReference type="GO" id="GO:0003777">
    <property type="term" value="F:microtubule motor activity"/>
    <property type="evidence" value="ECO:0007669"/>
    <property type="project" value="InterPro"/>
</dbReference>
<evidence type="ECO:0000256" key="9">
    <source>
        <dbReference type="SAM" id="Coils"/>
    </source>
</evidence>
<evidence type="ECO:0000256" key="4">
    <source>
        <dbReference type="ARBA" id="ARBA00022840"/>
    </source>
</evidence>
<dbReference type="PROSITE" id="PS50067">
    <property type="entry name" value="KINESIN_MOTOR_2"/>
    <property type="match status" value="1"/>
</dbReference>
<dbReference type="GO" id="GO:0007018">
    <property type="term" value="P:microtubule-based movement"/>
    <property type="evidence" value="ECO:0007669"/>
    <property type="project" value="InterPro"/>
</dbReference>
<dbReference type="GO" id="GO:0005874">
    <property type="term" value="C:microtubule"/>
    <property type="evidence" value="ECO:0007669"/>
    <property type="project" value="UniProtKB-KW"/>
</dbReference>
<dbReference type="InterPro" id="IPR027640">
    <property type="entry name" value="Kinesin-like_fam"/>
</dbReference>
<dbReference type="PANTHER" id="PTHR47969">
    <property type="entry name" value="CHROMOSOME-ASSOCIATED KINESIN KIF4A-RELATED"/>
    <property type="match status" value="1"/>
</dbReference>
<evidence type="ECO:0000256" key="6">
    <source>
        <dbReference type="ARBA" id="ARBA00023175"/>
    </source>
</evidence>
<dbReference type="Pfam" id="PF00225">
    <property type="entry name" value="Kinesin"/>
    <property type="match status" value="1"/>
</dbReference>
<feature type="compositionally biased region" description="Polar residues" evidence="10">
    <location>
        <begin position="20"/>
        <end position="33"/>
    </location>
</feature>
<comment type="similarity">
    <text evidence="7 8">Belongs to the TRAFAC class myosin-kinesin ATPase superfamily. Kinesin family.</text>
</comment>
<dbReference type="GO" id="GO:0008017">
    <property type="term" value="F:microtubule binding"/>
    <property type="evidence" value="ECO:0007669"/>
    <property type="project" value="InterPro"/>
</dbReference>
<dbReference type="InterPro" id="IPR027417">
    <property type="entry name" value="P-loop_NTPase"/>
</dbReference>
<sequence>MGCGASKTLAAEPTTLADDTGTSALDESNNAYTTPHPPVAAAESMDPEPEPEHEAVPAPVSAPLLVQAPPSDRRDVVTETAVKVAIAVRPLLRTGVEKGCADIARVMVPNEIQMPQGLHAGSVPVFDKAGEMMVDDGMRRFDFDRVLKVDSSAVSKQLFQLAVPCVERFCQGFNGCVLAYGQTGSGKTFTMGTAAAESEFHAKQPRGVVPQTMRLLFSYLQNAMESYNITLKVQYVEVYKDAIFDLLSPDGGMAKLDIHERATGEIFVEGVTEMDIESPDQIAELLATGNANRTVAEHNMNKESSRSHAILTLCMDQRIKLEASLIIPRDQHFLRSKLNLVDLAGSERVLETGATGDRFKEGVAINQGLHELGNVINALASGKAKQFVPYRNAKLTRLLSDSLGGNCETLFIACVSPADRNFEATLGTLRYATRVRAIKNKLKQNRMSKEEELAYLRGLVRQLQNEADKYKAFSAQLRAQLAEVGVENVPEEPEQDDTSTADANVDAAGGDTLPVKDKMSNGKHGSAGVLGTSSMVLSKTDGVTSDGPRRRGSRLPPPPAGNGGWRK</sequence>
<reference evidence="12" key="1">
    <citation type="submission" date="2021-01" db="EMBL/GenBank/DDBJ databases">
        <authorList>
            <person name="Corre E."/>
            <person name="Pelletier E."/>
            <person name="Niang G."/>
            <person name="Scheremetjew M."/>
            <person name="Finn R."/>
            <person name="Kale V."/>
            <person name="Holt S."/>
            <person name="Cochrane G."/>
            <person name="Meng A."/>
            <person name="Brown T."/>
            <person name="Cohen L."/>
        </authorList>
    </citation>
    <scope>NUCLEOTIDE SEQUENCE</scope>
    <source>
        <strain evidence="12">CCMP219</strain>
    </source>
</reference>
<dbReference type="PROSITE" id="PS00411">
    <property type="entry name" value="KINESIN_MOTOR_1"/>
    <property type="match status" value="1"/>
</dbReference>
<evidence type="ECO:0000256" key="10">
    <source>
        <dbReference type="SAM" id="MobiDB-lite"/>
    </source>
</evidence>
<dbReference type="InterPro" id="IPR036961">
    <property type="entry name" value="Kinesin_motor_dom_sf"/>
</dbReference>
<evidence type="ECO:0000256" key="5">
    <source>
        <dbReference type="ARBA" id="ARBA00023054"/>
    </source>
</evidence>